<comment type="caution">
    <text evidence="2">The sequence shown here is derived from an EMBL/GenBank/DDBJ whole genome shotgun (WGS) entry which is preliminary data.</text>
</comment>
<dbReference type="EMBL" id="JAAGBB010000013">
    <property type="protein sequence ID" value="MBR0665154.1"/>
    <property type="molecule type" value="Genomic_DNA"/>
</dbReference>
<evidence type="ECO:0000313" key="3">
    <source>
        <dbReference type="Proteomes" id="UP001196870"/>
    </source>
</evidence>
<dbReference type="Proteomes" id="UP001196870">
    <property type="component" value="Unassembled WGS sequence"/>
</dbReference>
<accession>A0ABS5EXY7</accession>
<keyword evidence="1" id="KW-0812">Transmembrane</keyword>
<feature type="transmembrane region" description="Helical" evidence="1">
    <location>
        <begin position="12"/>
        <end position="29"/>
    </location>
</feature>
<proteinExistence type="predicted"/>
<keyword evidence="1" id="KW-0472">Membrane</keyword>
<gene>
    <name evidence="2" type="ORF">GXW71_12385</name>
</gene>
<keyword evidence="1" id="KW-1133">Transmembrane helix</keyword>
<sequence>MTKDDHRQGRARILGIAGALGLSAAALIACTTHEATRLADGTLVYRISCSGTRRPMVNCLEQGDTLCRSQGYRILGRRGEEISLTELMIAERIAEEMGLGSDRAIAIVCEPAPTAEARQGRRNGVVRHPGDW</sequence>
<evidence type="ECO:0000256" key="1">
    <source>
        <dbReference type="SAM" id="Phobius"/>
    </source>
</evidence>
<dbReference type="PROSITE" id="PS51257">
    <property type="entry name" value="PROKAR_LIPOPROTEIN"/>
    <property type="match status" value="1"/>
</dbReference>
<dbReference type="RefSeq" id="WP_211852825.1">
    <property type="nucleotide sequence ID" value="NZ_JAAGBB010000013.1"/>
</dbReference>
<protein>
    <recommendedName>
        <fullName evidence="4">Lipoprotein</fullName>
    </recommendedName>
</protein>
<organism evidence="2 3">
    <name type="scientific">Plastoroseomonas hellenica</name>
    <dbReference type="NCBI Taxonomy" id="2687306"/>
    <lineage>
        <taxon>Bacteria</taxon>
        <taxon>Pseudomonadati</taxon>
        <taxon>Pseudomonadota</taxon>
        <taxon>Alphaproteobacteria</taxon>
        <taxon>Acetobacterales</taxon>
        <taxon>Acetobacteraceae</taxon>
        <taxon>Plastoroseomonas</taxon>
    </lineage>
</organism>
<name>A0ABS5EXY7_9PROT</name>
<reference evidence="3" key="1">
    <citation type="journal article" date="2021" name="Syst. Appl. Microbiol.">
        <title>Roseomonas hellenica sp. nov., isolated from roots of wild-growing Alkanna tinctoria.</title>
        <authorList>
            <person name="Rat A."/>
            <person name="Naranjo H.D."/>
            <person name="Lebbe L."/>
            <person name="Cnockaert M."/>
            <person name="Krigas N."/>
            <person name="Grigoriadou K."/>
            <person name="Maloupa E."/>
            <person name="Willems A."/>
        </authorList>
    </citation>
    <scope>NUCLEOTIDE SEQUENCE [LARGE SCALE GENOMIC DNA]</scope>
    <source>
        <strain evidence="3">LMG 31523</strain>
    </source>
</reference>
<evidence type="ECO:0008006" key="4">
    <source>
        <dbReference type="Google" id="ProtNLM"/>
    </source>
</evidence>
<keyword evidence="3" id="KW-1185">Reference proteome</keyword>
<evidence type="ECO:0000313" key="2">
    <source>
        <dbReference type="EMBL" id="MBR0665154.1"/>
    </source>
</evidence>